<dbReference type="InterPro" id="IPR004416">
    <property type="entry name" value="MnmG"/>
</dbReference>
<evidence type="ECO:0000256" key="4">
    <source>
        <dbReference type="ARBA" id="ARBA00022630"/>
    </source>
</evidence>
<evidence type="ECO:0000259" key="11">
    <source>
        <dbReference type="SMART" id="SM01228"/>
    </source>
</evidence>
<evidence type="ECO:0000313" key="12">
    <source>
        <dbReference type="EMBL" id="WBL31483.1"/>
    </source>
</evidence>
<keyword evidence="6 10" id="KW-0274">FAD</keyword>
<evidence type="ECO:0000256" key="9">
    <source>
        <dbReference type="ARBA" id="ARBA00031800"/>
    </source>
</evidence>
<evidence type="ECO:0000256" key="5">
    <source>
        <dbReference type="ARBA" id="ARBA00022694"/>
    </source>
</evidence>
<comment type="subcellular location">
    <subcellularLocation>
        <location evidence="10">Cytoplasm</location>
    </subcellularLocation>
</comment>
<dbReference type="InterPro" id="IPR047001">
    <property type="entry name" value="MnmG_C_subdom"/>
</dbReference>
<name>A0ABY7M4N6_9MOLU</name>
<evidence type="ECO:0000256" key="8">
    <source>
        <dbReference type="ARBA" id="ARBA00025948"/>
    </source>
</evidence>
<dbReference type="SUPFAM" id="SSF51905">
    <property type="entry name" value="FAD/NAD(P)-binding domain"/>
    <property type="match status" value="1"/>
</dbReference>
<dbReference type="PANTHER" id="PTHR11806">
    <property type="entry name" value="GLUCOSE INHIBITED DIVISION PROTEIN A"/>
    <property type="match status" value="1"/>
</dbReference>
<dbReference type="Proteomes" id="UP001210120">
    <property type="component" value="Chromosome"/>
</dbReference>
<dbReference type="InterPro" id="IPR026904">
    <property type="entry name" value="MnmG_C"/>
</dbReference>
<dbReference type="InterPro" id="IPR036188">
    <property type="entry name" value="FAD/NAD-bd_sf"/>
</dbReference>
<dbReference type="InterPro" id="IPR044920">
    <property type="entry name" value="MnmG_C_subdom_sf"/>
</dbReference>
<evidence type="ECO:0000256" key="6">
    <source>
        <dbReference type="ARBA" id="ARBA00022827"/>
    </source>
</evidence>
<dbReference type="Pfam" id="PF13932">
    <property type="entry name" value="SAM_GIDA_C"/>
    <property type="match status" value="1"/>
</dbReference>
<dbReference type="PANTHER" id="PTHR11806:SF0">
    <property type="entry name" value="PROTEIN MTO1 HOMOLOG, MITOCHONDRIAL"/>
    <property type="match status" value="1"/>
</dbReference>
<comment type="function">
    <text evidence="10">NAD-binding protein involved in the addition of a carboxymethylaminomethyl (cmnm) group at the wobble position (U34) of certain tRNAs, forming tRNA-cmnm(5)s(2)U34.</text>
</comment>
<dbReference type="InterPro" id="IPR040131">
    <property type="entry name" value="MnmG_N"/>
</dbReference>
<dbReference type="EMBL" id="CP115156">
    <property type="protein sequence ID" value="WBL31483.1"/>
    <property type="molecule type" value="Genomic_DNA"/>
</dbReference>
<comment type="cofactor">
    <cofactor evidence="1 10">
        <name>FAD</name>
        <dbReference type="ChEBI" id="CHEBI:57692"/>
    </cofactor>
</comment>
<dbReference type="InterPro" id="IPR049312">
    <property type="entry name" value="GIDA_C_N"/>
</dbReference>
<dbReference type="Pfam" id="PF01134">
    <property type="entry name" value="GIDA"/>
    <property type="match status" value="1"/>
</dbReference>
<feature type="binding site" evidence="10">
    <location>
        <begin position="9"/>
        <end position="14"/>
    </location>
    <ligand>
        <name>FAD</name>
        <dbReference type="ChEBI" id="CHEBI:57692"/>
    </ligand>
</feature>
<evidence type="ECO:0000256" key="7">
    <source>
        <dbReference type="ARBA" id="ARBA00023027"/>
    </source>
</evidence>
<keyword evidence="5 10" id="KW-0819">tRNA processing</keyword>
<evidence type="ECO:0000256" key="1">
    <source>
        <dbReference type="ARBA" id="ARBA00001974"/>
    </source>
</evidence>
<feature type="binding site" evidence="10">
    <location>
        <begin position="269"/>
        <end position="283"/>
    </location>
    <ligand>
        <name>NAD(+)</name>
        <dbReference type="ChEBI" id="CHEBI:57540"/>
    </ligand>
</feature>
<dbReference type="Pfam" id="PF21680">
    <property type="entry name" value="GIDA_C_1st"/>
    <property type="match status" value="1"/>
</dbReference>
<evidence type="ECO:0000256" key="10">
    <source>
        <dbReference type="HAMAP-Rule" id="MF_00129"/>
    </source>
</evidence>
<dbReference type="PROSITE" id="PS01280">
    <property type="entry name" value="GIDA_1"/>
    <property type="match status" value="1"/>
</dbReference>
<evidence type="ECO:0000256" key="2">
    <source>
        <dbReference type="ARBA" id="ARBA00007653"/>
    </source>
</evidence>
<dbReference type="InterPro" id="IPR002218">
    <property type="entry name" value="MnmG-rel"/>
</dbReference>
<dbReference type="PROSITE" id="PS01281">
    <property type="entry name" value="GIDA_2"/>
    <property type="match status" value="1"/>
</dbReference>
<proteinExistence type="inferred from homology"/>
<protein>
    <recommendedName>
        <fullName evidence="3 10">tRNA uridine 5-carboxymethylaminomethyl modification enzyme MnmG</fullName>
    </recommendedName>
    <alternativeName>
        <fullName evidence="9 10">Glucose-inhibited division protein A</fullName>
    </alternativeName>
</protein>
<evidence type="ECO:0000256" key="3">
    <source>
        <dbReference type="ARBA" id="ARBA00020461"/>
    </source>
</evidence>
<keyword evidence="10" id="KW-0963">Cytoplasm</keyword>
<dbReference type="InterPro" id="IPR020595">
    <property type="entry name" value="MnmG-rel_CS"/>
</dbReference>
<comment type="similarity">
    <text evidence="2 10">Belongs to the MnmG family.</text>
</comment>
<keyword evidence="13" id="KW-1185">Reference proteome</keyword>
<gene>
    <name evidence="10 12" type="primary">mnmG</name>
    <name evidence="10" type="synonym">gidA</name>
    <name evidence="12" type="ORF">O7R10_00230</name>
</gene>
<reference evidence="12" key="1">
    <citation type="submission" date="2022-12" db="EMBL/GenBank/DDBJ databases">
        <title>Genomic Characterization of Candidatus Phytoplasma sacchari in China.</title>
        <authorList>
            <person name="Zhang R.-Y."/>
        </authorList>
    </citation>
    <scope>NUCLEOTIDE SEQUENCE [LARGE SCALE GENOMIC DNA]</scope>
    <source>
        <strain evidence="12">SCWL1</strain>
    </source>
</reference>
<dbReference type="Gene3D" id="1.10.150.570">
    <property type="entry name" value="GidA associated domain, C-terminal subdomain"/>
    <property type="match status" value="1"/>
</dbReference>
<dbReference type="SMART" id="SM01228">
    <property type="entry name" value="GIDA_assoc_3"/>
    <property type="match status" value="1"/>
</dbReference>
<keyword evidence="7 10" id="KW-0520">NAD</keyword>
<comment type="caution">
    <text evidence="10">Lacks conserved residue(s) required for the propagation of feature annotation.</text>
</comment>
<dbReference type="Gene3D" id="3.50.50.60">
    <property type="entry name" value="FAD/NAD(P)-binding domain"/>
    <property type="match status" value="2"/>
</dbReference>
<organism evidence="12 13">
    <name type="scientific">Candidatus Phytoplasma sacchari</name>
    <dbReference type="NCBI Taxonomy" id="2609813"/>
    <lineage>
        <taxon>Bacteria</taxon>
        <taxon>Bacillati</taxon>
        <taxon>Mycoplasmatota</taxon>
        <taxon>Mollicutes</taxon>
        <taxon>Acholeplasmatales</taxon>
        <taxon>Acholeplasmataceae</taxon>
        <taxon>Candidatus Phytoplasma</taxon>
        <taxon>16SrXI (Rice yellow dwarf group)</taxon>
    </lineage>
</organism>
<dbReference type="Gene3D" id="1.10.10.1800">
    <property type="entry name" value="tRNA uridine 5-carboxymethylaminomethyl modification enzyme MnmG/GidA"/>
    <property type="match status" value="1"/>
</dbReference>
<keyword evidence="4 10" id="KW-0285">Flavoprotein</keyword>
<feature type="domain" description="tRNA uridine 5-carboxymethylaminomethyl modification enzyme C-terminal subdomain" evidence="11">
    <location>
        <begin position="539"/>
        <end position="610"/>
    </location>
</feature>
<sequence>MNYESIVIGGGHAGVEAAYVLSKKHKTLLITGKIDQISFLPCNPSIGGPAKGVVVREIDALGGLMGKTADLSQIQIKMLNTSKGPAVRSLRAQIDKIKYPKIVLSFLKQNSNLFFLEGLVKNLIIENNVVKGVRLQDNTVIYSKVVILTTGTYLSSKILIGKKVINQGPNNSPTIYDISYQLKKEYGFEIIRLKTGTPPRVKKNTIDYSQTIIQKGDDVLQTFTSPSIIKKLGIQKPCFLVYTNSQTHDLIRKNLTQSPMYSGYIQSKGPRYCPSIEDKIVRFCDKERHQVFIEPESLESEEMYLQGLSTCMPEEIQHQILKTIPALAKSEIVKYAYAIEYDAFNPNQLKYSLETKKIRNLFFAGQINGTSGYEEAACQGLMAGINASLRIENKDIFVLNRKESYIGVLIDDLINKGTYEPYRLLTSRAEFRLLLRHDNADLRLSHYAYKMGFIDKKKYKIVKNKKNIIDFLKEEIKKIIIFPTLQNLSFLHQYNSSNIRENISLYQLLKRTEINSNVLEFFLDKQYDKEILEQLVIQIKYENYILKAEKEAEKLIFLENKKIPHNINYENINNLSMEAKEKLVLVKPNNLGQASRILGINPSDISILNIYLIKFQNQIQKDKL</sequence>
<accession>A0ABY7M4N6</accession>
<dbReference type="HAMAP" id="MF_00129">
    <property type="entry name" value="MnmG_GidA"/>
    <property type="match status" value="1"/>
</dbReference>
<comment type="subunit">
    <text evidence="8 10">Homodimer. Heterotetramer of two MnmE and two MnmG subunits.</text>
</comment>
<dbReference type="NCBIfam" id="TIGR00136">
    <property type="entry name" value="mnmG_gidA"/>
    <property type="match status" value="1"/>
</dbReference>
<evidence type="ECO:0000313" key="13">
    <source>
        <dbReference type="Proteomes" id="UP001210120"/>
    </source>
</evidence>